<dbReference type="AlphaFoldDB" id="A0A7W9ESP5"/>
<gene>
    <name evidence="2" type="ORF">FHR21_002736</name>
</gene>
<dbReference type="GO" id="GO:0006352">
    <property type="term" value="P:DNA-templated transcription initiation"/>
    <property type="evidence" value="ECO:0007669"/>
    <property type="project" value="InterPro"/>
</dbReference>
<dbReference type="GO" id="GO:0003677">
    <property type="term" value="F:DNA binding"/>
    <property type="evidence" value="ECO:0007669"/>
    <property type="project" value="InterPro"/>
</dbReference>
<organism evidence="2 3">
    <name type="scientific">Sphingopyxis panaciterrulae</name>
    <dbReference type="NCBI Taxonomy" id="462372"/>
    <lineage>
        <taxon>Bacteria</taxon>
        <taxon>Pseudomonadati</taxon>
        <taxon>Pseudomonadota</taxon>
        <taxon>Alphaproteobacteria</taxon>
        <taxon>Sphingomonadales</taxon>
        <taxon>Sphingomonadaceae</taxon>
        <taxon>Sphingopyxis</taxon>
    </lineage>
</organism>
<dbReference type="Gene3D" id="1.10.10.10">
    <property type="entry name" value="Winged helix-like DNA-binding domain superfamily/Winged helix DNA-binding domain"/>
    <property type="match status" value="1"/>
</dbReference>
<comment type="caution">
    <text evidence="2">The sequence shown here is derived from an EMBL/GenBank/DDBJ whole genome shotgun (WGS) entry which is preliminary data.</text>
</comment>
<evidence type="ECO:0000259" key="1">
    <source>
        <dbReference type="Pfam" id="PF08281"/>
    </source>
</evidence>
<dbReference type="InterPro" id="IPR036388">
    <property type="entry name" value="WH-like_DNA-bd_sf"/>
</dbReference>
<sequence length="81" mass="9440">MTEPPLDTQSLRGAQRALRRMKPLEREIFIAIRFEDATYEDLAARLAIPVADVENHFASGIVTLVQAMRAEKRPWWKFWGR</sequence>
<dbReference type="EMBL" id="JACIJH010000009">
    <property type="protein sequence ID" value="MBB5707370.1"/>
    <property type="molecule type" value="Genomic_DNA"/>
</dbReference>
<feature type="domain" description="RNA polymerase sigma factor 70 region 4 type 2" evidence="1">
    <location>
        <begin position="15"/>
        <end position="57"/>
    </location>
</feature>
<name>A0A7W9ESP5_9SPHN</name>
<protein>
    <submittedName>
        <fullName evidence="2">RNA polymerase sigma-70 factor (ECF subfamily)</fullName>
    </submittedName>
</protein>
<dbReference type="InterPro" id="IPR013324">
    <property type="entry name" value="RNA_pol_sigma_r3/r4-like"/>
</dbReference>
<dbReference type="GO" id="GO:0016987">
    <property type="term" value="F:sigma factor activity"/>
    <property type="evidence" value="ECO:0007669"/>
    <property type="project" value="InterPro"/>
</dbReference>
<dbReference type="Proteomes" id="UP000537161">
    <property type="component" value="Unassembled WGS sequence"/>
</dbReference>
<evidence type="ECO:0000313" key="2">
    <source>
        <dbReference type="EMBL" id="MBB5707370.1"/>
    </source>
</evidence>
<dbReference type="InterPro" id="IPR013249">
    <property type="entry name" value="RNA_pol_sigma70_r4_t2"/>
</dbReference>
<keyword evidence="3" id="KW-1185">Reference proteome</keyword>
<dbReference type="RefSeq" id="WP_184099163.1">
    <property type="nucleotide sequence ID" value="NZ_JACIJH010000009.1"/>
</dbReference>
<evidence type="ECO:0000313" key="3">
    <source>
        <dbReference type="Proteomes" id="UP000537161"/>
    </source>
</evidence>
<proteinExistence type="predicted"/>
<dbReference type="Pfam" id="PF08281">
    <property type="entry name" value="Sigma70_r4_2"/>
    <property type="match status" value="1"/>
</dbReference>
<accession>A0A7W9ESP5</accession>
<dbReference type="SUPFAM" id="SSF88659">
    <property type="entry name" value="Sigma3 and sigma4 domains of RNA polymerase sigma factors"/>
    <property type="match status" value="1"/>
</dbReference>
<reference evidence="2 3" key="1">
    <citation type="submission" date="2020-08" db="EMBL/GenBank/DDBJ databases">
        <title>Genomic Encyclopedia of Type Strains, Phase IV (KMG-IV): sequencing the most valuable type-strain genomes for metagenomic binning, comparative biology and taxonomic classification.</title>
        <authorList>
            <person name="Goeker M."/>
        </authorList>
    </citation>
    <scope>NUCLEOTIDE SEQUENCE [LARGE SCALE GENOMIC DNA]</scope>
    <source>
        <strain evidence="2 3">DSM 27163</strain>
    </source>
</reference>